<dbReference type="InterPro" id="IPR002937">
    <property type="entry name" value="Amino_oxidase"/>
</dbReference>
<dbReference type="EMBL" id="LWDD02000473">
    <property type="protein sequence ID" value="KAE8260382.1"/>
    <property type="molecule type" value="Genomic_DNA"/>
</dbReference>
<keyword evidence="6" id="KW-1185">Reference proteome</keyword>
<dbReference type="Proteomes" id="UP000077671">
    <property type="component" value="Unassembled WGS sequence"/>
</dbReference>
<dbReference type="Gene3D" id="1.10.3110.10">
    <property type="entry name" value="protoporphyrinogen ix oxidase, domain 3"/>
    <property type="match status" value="1"/>
</dbReference>
<dbReference type="PANTHER" id="PTHR42923:SF17">
    <property type="entry name" value="AMINE OXIDASE DOMAIN-CONTAINING PROTEIN"/>
    <property type="match status" value="1"/>
</dbReference>
<dbReference type="InterPro" id="IPR036188">
    <property type="entry name" value="FAD/NAD-bd_sf"/>
</dbReference>
<dbReference type="AlphaFoldDB" id="A0A177UV18"/>
<dbReference type="Pfam" id="PF13450">
    <property type="entry name" value="NAD_binding_8"/>
    <property type="match status" value="1"/>
</dbReference>
<protein>
    <recommendedName>
        <fullName evidence="2">Amine oxidase domain-containing protein</fullName>
    </recommendedName>
</protein>
<dbReference type="Gene3D" id="3.90.660.20">
    <property type="entry name" value="Protoporphyrinogen oxidase, mitochondrial, domain 2"/>
    <property type="match status" value="1"/>
</dbReference>
<evidence type="ECO:0000313" key="6">
    <source>
        <dbReference type="Proteomes" id="UP000836402"/>
    </source>
</evidence>
<evidence type="ECO:0000259" key="2">
    <source>
        <dbReference type="Pfam" id="PF01593"/>
    </source>
</evidence>
<dbReference type="PANTHER" id="PTHR42923">
    <property type="entry name" value="PROTOPORPHYRINOGEN OXIDASE"/>
    <property type="match status" value="1"/>
</dbReference>
<evidence type="ECO:0000313" key="3">
    <source>
        <dbReference type="EMBL" id="CAD6957026.1"/>
    </source>
</evidence>
<evidence type="ECO:0000313" key="5">
    <source>
        <dbReference type="Proteomes" id="UP000077671"/>
    </source>
</evidence>
<name>A0A177UV18_9BASI</name>
<dbReference type="GO" id="GO:0016491">
    <property type="term" value="F:oxidoreductase activity"/>
    <property type="evidence" value="ECO:0007669"/>
    <property type="project" value="InterPro"/>
</dbReference>
<reference evidence="4" key="2">
    <citation type="journal article" date="2019" name="IMA Fungus">
        <title>Genome sequencing and comparison of five Tilletia species to identify candidate genes for the detection of regulated species infecting wheat.</title>
        <authorList>
            <person name="Nguyen H.D.T."/>
            <person name="Sultana T."/>
            <person name="Kesanakurti P."/>
            <person name="Hambleton S."/>
        </authorList>
    </citation>
    <scope>NUCLEOTIDE SEQUENCE</scope>
    <source>
        <strain evidence="4">DAOMC 238032</strain>
    </source>
</reference>
<evidence type="ECO:0000256" key="1">
    <source>
        <dbReference type="SAM" id="MobiDB-lite"/>
    </source>
</evidence>
<accession>A0A177UV18</accession>
<organism evidence="4 5">
    <name type="scientific">Tilletia caries</name>
    <name type="common">wheat bunt fungus</name>
    <dbReference type="NCBI Taxonomy" id="13290"/>
    <lineage>
        <taxon>Eukaryota</taxon>
        <taxon>Fungi</taxon>
        <taxon>Dikarya</taxon>
        <taxon>Basidiomycota</taxon>
        <taxon>Ustilaginomycotina</taxon>
        <taxon>Exobasidiomycetes</taxon>
        <taxon>Tilletiales</taxon>
        <taxon>Tilletiaceae</taxon>
        <taxon>Tilletia</taxon>
    </lineage>
</organism>
<reference evidence="4" key="1">
    <citation type="submission" date="2016-04" db="EMBL/GenBank/DDBJ databases">
        <authorList>
            <person name="Nguyen H.D."/>
            <person name="Kesanakurti P."/>
            <person name="Cullis J."/>
            <person name="Levesque C.A."/>
            <person name="Hambleton S."/>
        </authorList>
    </citation>
    <scope>NUCLEOTIDE SEQUENCE</scope>
    <source>
        <strain evidence="4">DAOMC 238032</strain>
    </source>
</reference>
<dbReference type="Gene3D" id="3.50.50.60">
    <property type="entry name" value="FAD/NAD(P)-binding domain"/>
    <property type="match status" value="2"/>
</dbReference>
<sequence>MPLRIAVVGAGVAGLGAAWALNEHSPHDVHVFEAGDYVGGHTHTVEFQPPLDQPGGQRFAPASVDTGFIVFNEVTYPNFLRFIKHIGVRIIESDMSFAVTRTAPPSAPRSKALFSPRPTSSSPSATKPESPLTADAPGLHAIGVHGQQSNPVHGQFEWAGTSPIALFCQWTNLLDPNHWRMVWDIIRFNYQALQTLREEGARRASDRNKQGGEESIGEWIQKRGYGDAFIKNYLIPMTASIWSTPPTTALSEFPAITLLRFCHNHHLLQILDRPRWLTLHHGSHNYVKRVVSHLPPGRLNTGSKVGKIVRAERRRTPGTGDEWILWSADGAEHVFDRVIFATHANTSLEILDDQLESDDVLRTALAGFLYSKNRAVLHADNSLMPVRKAAWAAWNFLAYASDSTGRRGSSRAASQADTDVDQVSLTYWMNLLQSLPTSRHGPVLVTLNPPQSPSPYAPAEELVVGAWEYEHPVYSARTVASQNKLAELQGSRGLYFAGAWIRYGFHEDGFSAGLRAAEWCAASERGGSGGALAGSALSINGNGAGSVHGSHQSIDEDGPLGLTNGNMNGNGSIDPTLKLPFDPRPDAERAVPRAGLPELILINVFLLVEFLRRNVFAPGLLGPLLVVAIWANLAVESALNLVLVLLGKGMIDVERHVRGSAIRASLREVRAGWEKARDQAWDRVDAVSAQSWSAGRP</sequence>
<dbReference type="EMBL" id="CAJHJG010006435">
    <property type="protein sequence ID" value="CAD6957026.1"/>
    <property type="molecule type" value="Genomic_DNA"/>
</dbReference>
<dbReference type="InterPro" id="IPR050464">
    <property type="entry name" value="Zeta_carotene_desat/Oxidored"/>
</dbReference>
<reference evidence="3" key="3">
    <citation type="submission" date="2020-10" db="EMBL/GenBank/DDBJ databases">
        <authorList>
            <person name="Sedaghatjoo S."/>
        </authorList>
    </citation>
    <scope>NUCLEOTIDE SEQUENCE</scope>
    <source>
        <strain evidence="3">AZH3</strain>
    </source>
</reference>
<dbReference type="Pfam" id="PF01593">
    <property type="entry name" value="Amino_oxidase"/>
    <property type="match status" value="1"/>
</dbReference>
<evidence type="ECO:0000313" key="4">
    <source>
        <dbReference type="EMBL" id="KAE8260382.1"/>
    </source>
</evidence>
<feature type="domain" description="Amine oxidase" evidence="2">
    <location>
        <begin position="237"/>
        <end position="518"/>
    </location>
</feature>
<dbReference type="Proteomes" id="UP000836402">
    <property type="component" value="Unassembled WGS sequence"/>
</dbReference>
<comment type="caution">
    <text evidence="4">The sequence shown here is derived from an EMBL/GenBank/DDBJ whole genome shotgun (WGS) entry which is preliminary data.</text>
</comment>
<feature type="region of interest" description="Disordered" evidence="1">
    <location>
        <begin position="102"/>
        <end position="146"/>
    </location>
</feature>
<dbReference type="SUPFAM" id="SSF51905">
    <property type="entry name" value="FAD/NAD(P)-binding domain"/>
    <property type="match status" value="1"/>
</dbReference>
<proteinExistence type="predicted"/>
<feature type="compositionally biased region" description="Low complexity" evidence="1">
    <location>
        <begin position="115"/>
        <end position="131"/>
    </location>
</feature>
<gene>
    <name evidence="4" type="ORF">A4X03_0g3836</name>
    <name evidence="3" type="ORF">JKIAZH3_G3109</name>
</gene>